<name>A0A6A5CBC6_NAEFO</name>
<dbReference type="RefSeq" id="XP_044567641.1">
    <property type="nucleotide sequence ID" value="XM_044701256.1"/>
</dbReference>
<evidence type="ECO:0000313" key="2">
    <source>
        <dbReference type="Proteomes" id="UP000444721"/>
    </source>
</evidence>
<dbReference type="AlphaFoldDB" id="A0A6A5CBC6"/>
<accession>A0A6A5CBC6</accession>
<reference evidence="1 2" key="1">
    <citation type="journal article" date="2019" name="Sci. Rep.">
        <title>Nanopore sequencing improves the draft genome of the human pathogenic amoeba Naegleria fowleri.</title>
        <authorList>
            <person name="Liechti N."/>
            <person name="Schurch N."/>
            <person name="Bruggmann R."/>
            <person name="Wittwer M."/>
        </authorList>
    </citation>
    <scope>NUCLEOTIDE SEQUENCE [LARGE SCALE GENOMIC DNA]</scope>
    <source>
        <strain evidence="1 2">ATCC 30894</strain>
    </source>
</reference>
<sequence>MSSFLNSVLYTNIAKAVQVLIAPRNTDENFNRAEESFQSHEQILENQNLFGQDEKQQLFFPDGRPRVPKSLESTRNNDRVKYIQSLLTQGETNNSSNLPFNLVLPLIFQNLIETSHQTTQVEYYSKEEFQQLSLEERKRRQRLLEISEN</sequence>
<comment type="caution">
    <text evidence="1">The sequence shown here is derived from an EMBL/GenBank/DDBJ whole genome shotgun (WGS) entry which is preliminary data.</text>
</comment>
<dbReference type="OMA" id="QTTQVEY"/>
<dbReference type="VEuPathDB" id="AmoebaDB:FDP41_010907"/>
<gene>
    <name evidence="1" type="ORF">FDP41_010907</name>
</gene>
<dbReference type="Proteomes" id="UP000444721">
    <property type="component" value="Unassembled WGS sequence"/>
</dbReference>
<dbReference type="GeneID" id="68118122"/>
<dbReference type="VEuPathDB" id="AmoebaDB:NF0129740"/>
<dbReference type="EMBL" id="VFQX01000007">
    <property type="protein sequence ID" value="KAF0982928.1"/>
    <property type="molecule type" value="Genomic_DNA"/>
</dbReference>
<evidence type="ECO:0000313" key="1">
    <source>
        <dbReference type="EMBL" id="KAF0982928.1"/>
    </source>
</evidence>
<proteinExistence type="predicted"/>
<protein>
    <submittedName>
        <fullName evidence="1">Uncharacterized protein</fullName>
    </submittedName>
</protein>
<organism evidence="1 2">
    <name type="scientific">Naegleria fowleri</name>
    <name type="common">Brain eating amoeba</name>
    <dbReference type="NCBI Taxonomy" id="5763"/>
    <lineage>
        <taxon>Eukaryota</taxon>
        <taxon>Discoba</taxon>
        <taxon>Heterolobosea</taxon>
        <taxon>Tetramitia</taxon>
        <taxon>Eutetramitia</taxon>
        <taxon>Vahlkampfiidae</taxon>
        <taxon>Naegleria</taxon>
    </lineage>
</organism>
<keyword evidence="2" id="KW-1185">Reference proteome</keyword>